<dbReference type="InterPro" id="IPR003439">
    <property type="entry name" value="ABC_transporter-like_ATP-bd"/>
</dbReference>
<dbReference type="KEGG" id="pph:Ppha_0478"/>
<dbReference type="InterPro" id="IPR001851">
    <property type="entry name" value="ABC_transp_permease"/>
</dbReference>
<name>B4SCX0_PELPB</name>
<feature type="domain" description="ABC transporter" evidence="10">
    <location>
        <begin position="395"/>
        <end position="621"/>
    </location>
</feature>
<feature type="transmembrane region" description="Helical" evidence="9">
    <location>
        <begin position="120"/>
        <end position="138"/>
    </location>
</feature>
<dbReference type="eggNOG" id="COG0411">
    <property type="taxonomic scope" value="Bacteria"/>
</dbReference>
<dbReference type="InterPro" id="IPR032823">
    <property type="entry name" value="BCA_ABC_TP_C"/>
</dbReference>
<evidence type="ECO:0000256" key="4">
    <source>
        <dbReference type="ARBA" id="ARBA00022692"/>
    </source>
</evidence>
<dbReference type="Pfam" id="PF00005">
    <property type="entry name" value="ABC_tran"/>
    <property type="match status" value="1"/>
</dbReference>
<dbReference type="GO" id="GO:0005886">
    <property type="term" value="C:plasma membrane"/>
    <property type="evidence" value="ECO:0007669"/>
    <property type="project" value="UniProtKB-SubCell"/>
</dbReference>
<feature type="transmembrane region" description="Helical" evidence="9">
    <location>
        <begin position="341"/>
        <end position="362"/>
    </location>
</feature>
<reference evidence="11 12" key="1">
    <citation type="submission" date="2008-06" db="EMBL/GenBank/DDBJ databases">
        <title>Complete sequence of Pelodictyon phaeoclathratiforme BU-1.</title>
        <authorList>
            <consortium name="US DOE Joint Genome Institute"/>
            <person name="Lucas S."/>
            <person name="Copeland A."/>
            <person name="Lapidus A."/>
            <person name="Glavina del Rio T."/>
            <person name="Dalin E."/>
            <person name="Tice H."/>
            <person name="Bruce D."/>
            <person name="Goodwin L."/>
            <person name="Pitluck S."/>
            <person name="Schmutz J."/>
            <person name="Larimer F."/>
            <person name="Land M."/>
            <person name="Hauser L."/>
            <person name="Kyrpides N."/>
            <person name="Mikhailova N."/>
            <person name="Liu Z."/>
            <person name="Li T."/>
            <person name="Zhao F."/>
            <person name="Overmann J."/>
            <person name="Bryant D.A."/>
            <person name="Richardson P."/>
        </authorList>
    </citation>
    <scope>NUCLEOTIDE SEQUENCE [LARGE SCALE GENOMIC DNA]</scope>
    <source>
        <strain evidence="12">DSM 5477 / BU-1</strain>
    </source>
</reference>
<keyword evidence="4 9" id="KW-0812">Transmembrane</keyword>
<dbReference type="Proteomes" id="UP000002724">
    <property type="component" value="Chromosome"/>
</dbReference>
<feature type="transmembrane region" description="Helical" evidence="9">
    <location>
        <begin position="94"/>
        <end position="113"/>
    </location>
</feature>
<gene>
    <name evidence="11" type="ordered locus">Ppha_0478</name>
</gene>
<feature type="transmembrane region" description="Helical" evidence="9">
    <location>
        <begin position="286"/>
        <end position="306"/>
    </location>
</feature>
<evidence type="ECO:0000259" key="10">
    <source>
        <dbReference type="PROSITE" id="PS50893"/>
    </source>
</evidence>
<evidence type="ECO:0000313" key="11">
    <source>
        <dbReference type="EMBL" id="ACF42804.1"/>
    </source>
</evidence>
<dbReference type="STRING" id="324925.Ppha_0478"/>
<dbReference type="eggNOG" id="COG4177">
    <property type="taxonomic scope" value="Bacteria"/>
</dbReference>
<keyword evidence="5" id="KW-0547">Nucleotide-binding</keyword>
<proteinExistence type="predicted"/>
<keyword evidence="2" id="KW-0813">Transport</keyword>
<dbReference type="GO" id="GO:0015658">
    <property type="term" value="F:branched-chain amino acid transmembrane transporter activity"/>
    <property type="evidence" value="ECO:0007669"/>
    <property type="project" value="InterPro"/>
</dbReference>
<dbReference type="InterPro" id="IPR043428">
    <property type="entry name" value="LivM-like"/>
</dbReference>
<evidence type="ECO:0000256" key="3">
    <source>
        <dbReference type="ARBA" id="ARBA00022475"/>
    </source>
</evidence>
<evidence type="ECO:0000256" key="8">
    <source>
        <dbReference type="ARBA" id="ARBA00023136"/>
    </source>
</evidence>
<sequence length="634" mass="66452">MFAALDVGVREKTAERIVRAAMFIALAALPTFWHGQYALGLLTLMAVYGVLLIGLDATVGYLGQVNLAQAALFALGAYGAALAVQAGAPLPLALVAGIAAALIPGAALALPALRLEGPQFALSTLSFATLSVIVLNEFESVTNGALGLSVTRPRLFGLILDSTGFYWLCLATLFVAWEASQSLLKSRFGLAIEALRDSPTATDALGIGALRHKVLAFAWGSTLAGLAGGLHTMNFGYLQPGAFGYELMVILLLGVVFGGRRSQWGAFLGAAVVAMLPNLLSNRTLFSVLVSAGCILTFVPTFRALLSRRAPVFREVAPASAMALAVALSFFVQNVEDWRKGIFALFLFAVVVGFPNGIAGAMTTTLQRLIRFAPLPLPPAAGGIGSSRRAKGIALRLTDLCKSFGGVRAVESVSLEIREGETLGLIGPNGSGKTTLVNLISGLYAPDSGSVTIAGRSPVPGSLMSACAAGASRTFQNLQSFSGLTALESVLVCLKEGGEREALGWLLAVGLGEKARVRCSEMAYGDLRFLEIARALATRPHLLMLDEPAAGMSKPDIARLVLLIASIKEAGVPILLIEHHQDVVAELCDRVAVMDGGRLIALGTPNQVRRDPKVIEAYLGSDDTETGNNELLPC</sequence>
<evidence type="ECO:0000256" key="5">
    <source>
        <dbReference type="ARBA" id="ARBA00022741"/>
    </source>
</evidence>
<dbReference type="GO" id="GO:0005524">
    <property type="term" value="F:ATP binding"/>
    <property type="evidence" value="ECO:0007669"/>
    <property type="project" value="UniProtKB-KW"/>
</dbReference>
<feature type="transmembrane region" description="Helical" evidence="9">
    <location>
        <begin position="318"/>
        <end position="335"/>
    </location>
</feature>
<dbReference type="RefSeq" id="WP_012507299.1">
    <property type="nucleotide sequence ID" value="NC_011060.1"/>
</dbReference>
<dbReference type="GO" id="GO:0016887">
    <property type="term" value="F:ATP hydrolysis activity"/>
    <property type="evidence" value="ECO:0007669"/>
    <property type="project" value="InterPro"/>
</dbReference>
<dbReference type="SUPFAM" id="SSF52540">
    <property type="entry name" value="P-loop containing nucleoside triphosphate hydrolases"/>
    <property type="match status" value="1"/>
</dbReference>
<keyword evidence="7 9" id="KW-1133">Transmembrane helix</keyword>
<dbReference type="InterPro" id="IPR051120">
    <property type="entry name" value="ABC_AA/LPS_Transport"/>
</dbReference>
<dbReference type="HOGENOM" id="CLU_006313_3_0_10"/>
<comment type="subcellular location">
    <subcellularLocation>
        <location evidence="1">Cell membrane</location>
        <topology evidence="1">Multi-pass membrane protein</topology>
    </subcellularLocation>
</comment>
<dbReference type="Pfam" id="PF12399">
    <property type="entry name" value="BCA_ABC_TP_C"/>
    <property type="match status" value="1"/>
</dbReference>
<keyword evidence="8 9" id="KW-0472">Membrane</keyword>
<evidence type="ECO:0000256" key="6">
    <source>
        <dbReference type="ARBA" id="ARBA00022840"/>
    </source>
</evidence>
<dbReference type="InterPro" id="IPR027417">
    <property type="entry name" value="P-loop_NTPase"/>
</dbReference>
<evidence type="ECO:0000313" key="12">
    <source>
        <dbReference type="Proteomes" id="UP000002724"/>
    </source>
</evidence>
<dbReference type="CDD" id="cd03219">
    <property type="entry name" value="ABC_Mj1267_LivG_branched"/>
    <property type="match status" value="1"/>
</dbReference>
<dbReference type="PROSITE" id="PS50893">
    <property type="entry name" value="ABC_TRANSPORTER_2"/>
    <property type="match status" value="1"/>
</dbReference>
<feature type="transmembrane region" description="Helical" evidence="9">
    <location>
        <begin position="39"/>
        <end position="63"/>
    </location>
</feature>
<feature type="transmembrane region" description="Helical" evidence="9">
    <location>
        <begin position="158"/>
        <end position="177"/>
    </location>
</feature>
<keyword evidence="6" id="KW-0067">ATP-binding</keyword>
<dbReference type="EMBL" id="CP001110">
    <property type="protein sequence ID" value="ACF42804.1"/>
    <property type="molecule type" value="Genomic_DNA"/>
</dbReference>
<feature type="transmembrane region" description="Helical" evidence="9">
    <location>
        <begin position="237"/>
        <end position="257"/>
    </location>
</feature>
<evidence type="ECO:0000256" key="1">
    <source>
        <dbReference type="ARBA" id="ARBA00004651"/>
    </source>
</evidence>
<evidence type="ECO:0000256" key="7">
    <source>
        <dbReference type="ARBA" id="ARBA00022989"/>
    </source>
</evidence>
<evidence type="ECO:0000256" key="2">
    <source>
        <dbReference type="ARBA" id="ARBA00022448"/>
    </source>
</evidence>
<organism evidence="11 12">
    <name type="scientific">Pelodictyon phaeoclathratiforme (strain DSM 5477 / BU-1)</name>
    <dbReference type="NCBI Taxonomy" id="324925"/>
    <lineage>
        <taxon>Bacteria</taxon>
        <taxon>Pseudomonadati</taxon>
        <taxon>Chlorobiota</taxon>
        <taxon>Chlorobiia</taxon>
        <taxon>Chlorobiales</taxon>
        <taxon>Chlorobiaceae</taxon>
        <taxon>Chlorobium/Pelodictyon group</taxon>
        <taxon>Pelodictyon</taxon>
    </lineage>
</organism>
<dbReference type="Pfam" id="PF02653">
    <property type="entry name" value="BPD_transp_2"/>
    <property type="match status" value="1"/>
</dbReference>
<dbReference type="CDD" id="cd06581">
    <property type="entry name" value="TM_PBP1_LivM_like"/>
    <property type="match status" value="1"/>
</dbReference>
<dbReference type="InterPro" id="IPR003593">
    <property type="entry name" value="AAA+_ATPase"/>
</dbReference>
<accession>B4SCX0</accession>
<dbReference type="SMART" id="SM00382">
    <property type="entry name" value="AAA"/>
    <property type="match status" value="1"/>
</dbReference>
<evidence type="ECO:0000256" key="9">
    <source>
        <dbReference type="SAM" id="Phobius"/>
    </source>
</evidence>
<dbReference type="AlphaFoldDB" id="B4SCX0"/>
<feature type="transmembrane region" description="Helical" evidence="9">
    <location>
        <begin position="214"/>
        <end position="231"/>
    </location>
</feature>
<dbReference type="Gene3D" id="3.40.50.300">
    <property type="entry name" value="P-loop containing nucleotide triphosphate hydrolases"/>
    <property type="match status" value="1"/>
</dbReference>
<keyword evidence="3" id="KW-1003">Cell membrane</keyword>
<dbReference type="PANTHER" id="PTHR45772:SF4">
    <property type="entry name" value="ABC TRANSPORTER ATP-BINDING PROTEIN"/>
    <property type="match status" value="1"/>
</dbReference>
<keyword evidence="12" id="KW-1185">Reference proteome</keyword>
<feature type="transmembrane region" description="Helical" evidence="9">
    <location>
        <begin position="70"/>
        <end position="88"/>
    </location>
</feature>
<protein>
    <submittedName>
        <fullName evidence="11">ABC transporter related</fullName>
    </submittedName>
</protein>
<dbReference type="PANTHER" id="PTHR45772">
    <property type="entry name" value="CONSERVED COMPONENT OF ABC TRANSPORTER FOR NATURAL AMINO ACIDS-RELATED"/>
    <property type="match status" value="1"/>
</dbReference>